<gene>
    <name evidence="3" type="ORF">UA74_22930</name>
</gene>
<name>A0AAC9LHV0_9PSEU</name>
<dbReference type="Pfam" id="PF19953">
    <property type="entry name" value="EACC1"/>
    <property type="match status" value="1"/>
</dbReference>
<keyword evidence="4" id="KW-1185">Reference proteome</keyword>
<protein>
    <submittedName>
        <fullName evidence="3">Uncharacterized protein</fullName>
    </submittedName>
</protein>
<evidence type="ECO:0000313" key="4">
    <source>
        <dbReference type="Proteomes" id="UP000185511"/>
    </source>
</evidence>
<keyword evidence="2" id="KW-0472">Membrane</keyword>
<keyword evidence="2" id="KW-0812">Transmembrane</keyword>
<dbReference type="InterPro" id="IPR045428">
    <property type="entry name" value="EACC1"/>
</dbReference>
<keyword evidence="2" id="KW-1133">Transmembrane helix</keyword>
<feature type="transmembrane region" description="Helical" evidence="2">
    <location>
        <begin position="57"/>
        <end position="77"/>
    </location>
</feature>
<dbReference type="RefSeq" id="WP_198042829.1">
    <property type="nucleotide sequence ID" value="NZ_CP016076.1"/>
</dbReference>
<evidence type="ECO:0000256" key="1">
    <source>
        <dbReference type="SAM" id="MobiDB-lite"/>
    </source>
</evidence>
<accession>A0AAC9LHV0</accession>
<dbReference type="EMBL" id="CP016076">
    <property type="protein sequence ID" value="APU16604.1"/>
    <property type="molecule type" value="Genomic_DNA"/>
</dbReference>
<proteinExistence type="predicted"/>
<organism evidence="3 4">
    <name type="scientific">Actinoalloteichus fjordicus</name>
    <dbReference type="NCBI Taxonomy" id="1612552"/>
    <lineage>
        <taxon>Bacteria</taxon>
        <taxon>Bacillati</taxon>
        <taxon>Actinomycetota</taxon>
        <taxon>Actinomycetes</taxon>
        <taxon>Pseudonocardiales</taxon>
        <taxon>Pseudonocardiaceae</taxon>
        <taxon>Actinoalloteichus</taxon>
    </lineage>
</organism>
<dbReference type="KEGG" id="acad:UA74_22930"/>
<dbReference type="AlphaFoldDB" id="A0AAC9LHV0"/>
<evidence type="ECO:0000313" key="3">
    <source>
        <dbReference type="EMBL" id="APU16604.1"/>
    </source>
</evidence>
<evidence type="ECO:0000256" key="2">
    <source>
        <dbReference type="SAM" id="Phobius"/>
    </source>
</evidence>
<dbReference type="Proteomes" id="UP000185511">
    <property type="component" value="Chromosome"/>
</dbReference>
<reference evidence="4" key="1">
    <citation type="submission" date="2016-06" db="EMBL/GenBank/DDBJ databases">
        <title>Complete genome sequence of Actinoalloteichus fjordicus DSM 46855 (=ADI127-17), type strain of the new species Actinoalloteichus fjordicus.</title>
        <authorList>
            <person name="Ruckert C."/>
            <person name="Nouioui I."/>
            <person name="Willmese J."/>
            <person name="van Wezel G."/>
            <person name="Klenk H.-P."/>
            <person name="Kalinowski J."/>
            <person name="Zotchev S.B."/>
        </authorList>
    </citation>
    <scope>NUCLEOTIDE SEQUENCE [LARGE SCALE GENOMIC DNA]</scope>
    <source>
        <strain evidence="4">ADI127-7</strain>
    </source>
</reference>
<feature type="region of interest" description="Disordered" evidence="1">
    <location>
        <begin position="121"/>
        <end position="143"/>
    </location>
</feature>
<sequence length="143" mass="14951">MGVEVAITPGTSRYDPDDQGWHGQVGTLYAMLREDVGDVTTRGTTVPGTKGALDTTLIALASSGALTAAVACFRSWLTRDKTRTLTLTWTDGSGAEQRISVAGDNIDRVSLQALVRAVGERIGDPRPDGGDPGHARQVDDGAA</sequence>